<sequence length="81" mass="9746">MRESLKMKAFISFVKIKFFIIFYLQKHHNRMVLPKEKNRSLQDMTITILNDNSSLKFPMNYRRVGKPIFFISTLLNENVSF</sequence>
<organism evidence="1 2">
    <name type="scientific">Mucuna pruriens</name>
    <name type="common">Velvet bean</name>
    <name type="synonym">Dolichos pruriens</name>
    <dbReference type="NCBI Taxonomy" id="157652"/>
    <lineage>
        <taxon>Eukaryota</taxon>
        <taxon>Viridiplantae</taxon>
        <taxon>Streptophyta</taxon>
        <taxon>Embryophyta</taxon>
        <taxon>Tracheophyta</taxon>
        <taxon>Spermatophyta</taxon>
        <taxon>Magnoliopsida</taxon>
        <taxon>eudicotyledons</taxon>
        <taxon>Gunneridae</taxon>
        <taxon>Pentapetalae</taxon>
        <taxon>rosids</taxon>
        <taxon>fabids</taxon>
        <taxon>Fabales</taxon>
        <taxon>Fabaceae</taxon>
        <taxon>Papilionoideae</taxon>
        <taxon>50 kb inversion clade</taxon>
        <taxon>NPAAA clade</taxon>
        <taxon>indigoferoid/millettioid clade</taxon>
        <taxon>Phaseoleae</taxon>
        <taxon>Mucuna</taxon>
    </lineage>
</organism>
<proteinExistence type="predicted"/>
<dbReference type="EMBL" id="QJKJ01008889">
    <property type="protein sequence ID" value="RDX78366.1"/>
    <property type="molecule type" value="Genomic_DNA"/>
</dbReference>
<dbReference type="AlphaFoldDB" id="A0A371FJ95"/>
<accession>A0A371FJ95</accession>
<evidence type="ECO:0000313" key="2">
    <source>
        <dbReference type="Proteomes" id="UP000257109"/>
    </source>
</evidence>
<feature type="non-terminal residue" evidence="1">
    <location>
        <position position="1"/>
    </location>
</feature>
<keyword evidence="2" id="KW-1185">Reference proteome</keyword>
<name>A0A371FJ95_MUCPR</name>
<dbReference type="Proteomes" id="UP000257109">
    <property type="component" value="Unassembled WGS sequence"/>
</dbReference>
<protein>
    <submittedName>
        <fullName evidence="1">Uncharacterized protein</fullName>
    </submittedName>
</protein>
<gene>
    <name evidence="1" type="ORF">CR513_41371</name>
</gene>
<evidence type="ECO:0000313" key="1">
    <source>
        <dbReference type="EMBL" id="RDX78366.1"/>
    </source>
</evidence>
<comment type="caution">
    <text evidence="1">The sequence shown here is derived from an EMBL/GenBank/DDBJ whole genome shotgun (WGS) entry which is preliminary data.</text>
</comment>
<reference evidence="1" key="1">
    <citation type="submission" date="2018-05" db="EMBL/GenBank/DDBJ databases">
        <title>Draft genome of Mucuna pruriens seed.</title>
        <authorList>
            <person name="Nnadi N.E."/>
            <person name="Vos R."/>
            <person name="Hasami M.H."/>
            <person name="Devisetty U.K."/>
            <person name="Aguiy J.C."/>
        </authorList>
    </citation>
    <scope>NUCLEOTIDE SEQUENCE [LARGE SCALE GENOMIC DNA]</scope>
    <source>
        <strain evidence="1">JCA_2017</strain>
    </source>
</reference>